<dbReference type="PANTHER" id="PTHR42796:SF4">
    <property type="entry name" value="FUMARYLACETOACETATE HYDROLASE DOMAIN-CONTAINING PROTEIN 2A"/>
    <property type="match status" value="1"/>
</dbReference>
<protein>
    <submittedName>
        <fullName evidence="4">Fumarylacetoacetate hydrolase family protein</fullName>
    </submittedName>
</protein>
<evidence type="ECO:0000256" key="2">
    <source>
        <dbReference type="ARBA" id="ARBA00022723"/>
    </source>
</evidence>
<dbReference type="PANTHER" id="PTHR42796">
    <property type="entry name" value="FUMARYLACETOACETATE HYDROLASE DOMAIN-CONTAINING PROTEIN 2A-RELATED"/>
    <property type="match status" value="1"/>
</dbReference>
<dbReference type="KEGG" id="acab:QRX50_13310"/>
<dbReference type="InterPro" id="IPR051121">
    <property type="entry name" value="FAH"/>
</dbReference>
<keyword evidence="2" id="KW-0479">Metal-binding</keyword>
<dbReference type="AlphaFoldDB" id="A0A9Y2IKV6"/>
<organism evidence="4 5">
    <name type="scientific">Amycolatopsis carbonis</name>
    <dbReference type="NCBI Taxonomy" id="715471"/>
    <lineage>
        <taxon>Bacteria</taxon>
        <taxon>Bacillati</taxon>
        <taxon>Actinomycetota</taxon>
        <taxon>Actinomycetes</taxon>
        <taxon>Pseudonocardiales</taxon>
        <taxon>Pseudonocardiaceae</taxon>
        <taxon>Amycolatopsis</taxon>
    </lineage>
</organism>
<keyword evidence="5" id="KW-1185">Reference proteome</keyword>
<dbReference type="InterPro" id="IPR036663">
    <property type="entry name" value="Fumarylacetoacetase_C_sf"/>
</dbReference>
<sequence length="242" mass="26156">MKLTTIRTRGGTRAARAEGDGTLVELPYPDVGALLLDPQWPVAAGQRVHEAMFCDRAPLLTRPGKVVRVDLGRRSFHVTRPESLAGPRDAIVLPDESVATTWKTEPAVVIGRLGTIAGFSILNEVTVGWLSLGPALVTPDELPGGLLPRLTLHSFVDGRPVQKTDTGDLDFVALVHRLSQHLRLDPGDVVAAGHEKVPLLLSEGSVLETEIDEIGFHENVLKRVEWVSPSPGRCRGGRRCGD</sequence>
<evidence type="ECO:0000259" key="3">
    <source>
        <dbReference type="Pfam" id="PF01557"/>
    </source>
</evidence>
<dbReference type="SUPFAM" id="SSF56529">
    <property type="entry name" value="FAH"/>
    <property type="match status" value="1"/>
</dbReference>
<feature type="domain" description="Fumarylacetoacetase-like C-terminal" evidence="3">
    <location>
        <begin position="128"/>
        <end position="220"/>
    </location>
</feature>
<dbReference type="GO" id="GO:0016787">
    <property type="term" value="F:hydrolase activity"/>
    <property type="evidence" value="ECO:0007669"/>
    <property type="project" value="UniProtKB-KW"/>
</dbReference>
<dbReference type="Gene3D" id="3.90.850.10">
    <property type="entry name" value="Fumarylacetoacetase-like, C-terminal domain"/>
    <property type="match status" value="2"/>
</dbReference>
<dbReference type="Pfam" id="PF01557">
    <property type="entry name" value="FAA_hydrolase"/>
    <property type="match status" value="1"/>
</dbReference>
<dbReference type="RefSeq" id="WP_285972249.1">
    <property type="nucleotide sequence ID" value="NZ_CP127294.1"/>
</dbReference>
<evidence type="ECO:0000313" key="4">
    <source>
        <dbReference type="EMBL" id="WIX81662.1"/>
    </source>
</evidence>
<evidence type="ECO:0000313" key="5">
    <source>
        <dbReference type="Proteomes" id="UP001236014"/>
    </source>
</evidence>
<evidence type="ECO:0000256" key="1">
    <source>
        <dbReference type="ARBA" id="ARBA00010211"/>
    </source>
</evidence>
<comment type="similarity">
    <text evidence="1">Belongs to the FAH family.</text>
</comment>
<proteinExistence type="inferred from homology"/>
<dbReference type="GO" id="GO:0044281">
    <property type="term" value="P:small molecule metabolic process"/>
    <property type="evidence" value="ECO:0007669"/>
    <property type="project" value="UniProtKB-ARBA"/>
</dbReference>
<dbReference type="Proteomes" id="UP001236014">
    <property type="component" value="Chromosome"/>
</dbReference>
<dbReference type="GO" id="GO:0046872">
    <property type="term" value="F:metal ion binding"/>
    <property type="evidence" value="ECO:0007669"/>
    <property type="project" value="UniProtKB-KW"/>
</dbReference>
<name>A0A9Y2IKV6_9PSEU</name>
<reference evidence="4 5" key="1">
    <citation type="submission" date="2023-06" db="EMBL/GenBank/DDBJ databases">
        <authorList>
            <person name="Oyuntsetseg B."/>
            <person name="Kim S.B."/>
        </authorList>
    </citation>
    <scope>NUCLEOTIDE SEQUENCE [LARGE SCALE GENOMIC DNA]</scope>
    <source>
        <strain evidence="4 5">2-15</strain>
    </source>
</reference>
<dbReference type="InterPro" id="IPR011234">
    <property type="entry name" value="Fumarylacetoacetase-like_C"/>
</dbReference>
<accession>A0A9Y2IKV6</accession>
<dbReference type="EMBL" id="CP127294">
    <property type="protein sequence ID" value="WIX81662.1"/>
    <property type="molecule type" value="Genomic_DNA"/>
</dbReference>
<gene>
    <name evidence="4" type="ORF">QRX50_13310</name>
</gene>
<keyword evidence="4" id="KW-0378">Hydrolase</keyword>